<dbReference type="Pfam" id="PF13239">
    <property type="entry name" value="2TM"/>
    <property type="match status" value="1"/>
</dbReference>
<dbReference type="Proteomes" id="UP000619238">
    <property type="component" value="Unassembled WGS sequence"/>
</dbReference>
<name>A0ABR7Q5L3_9FLAO</name>
<keyword evidence="1" id="KW-1133">Transmembrane helix</keyword>
<reference evidence="3 4" key="1">
    <citation type="submission" date="2020-07" db="EMBL/GenBank/DDBJ databases">
        <title>Description of Kordia aestuariivivens sp. nov., isolated from a tidal flat.</title>
        <authorList>
            <person name="Park S."/>
            <person name="Yoon J.-H."/>
        </authorList>
    </citation>
    <scope>NUCLEOTIDE SEQUENCE [LARGE SCALE GENOMIC DNA]</scope>
    <source>
        <strain evidence="3 4">YSTF-M3</strain>
    </source>
</reference>
<evidence type="ECO:0000256" key="1">
    <source>
        <dbReference type="SAM" id="Phobius"/>
    </source>
</evidence>
<keyword evidence="1" id="KW-0472">Membrane</keyword>
<feature type="domain" description="2TM" evidence="2">
    <location>
        <begin position="8"/>
        <end position="95"/>
    </location>
</feature>
<sequence length="103" mass="12257">MRSEAYMRVQKKVDNLKGFYIHLFVYLIINSIFLYIKVTENMDKGDTFLEALLDSDNFGLWILWGIGLVLHGINVFITNGKFGQDWEERKIKEFMSEDTRNWK</sequence>
<evidence type="ECO:0000313" key="3">
    <source>
        <dbReference type="EMBL" id="MBC8753849.1"/>
    </source>
</evidence>
<feature type="transmembrane region" description="Helical" evidence="1">
    <location>
        <begin position="58"/>
        <end position="77"/>
    </location>
</feature>
<evidence type="ECO:0000259" key="2">
    <source>
        <dbReference type="Pfam" id="PF13239"/>
    </source>
</evidence>
<keyword evidence="4" id="KW-1185">Reference proteome</keyword>
<comment type="caution">
    <text evidence="3">The sequence shown here is derived from an EMBL/GenBank/DDBJ whole genome shotgun (WGS) entry which is preliminary data.</text>
</comment>
<gene>
    <name evidence="3" type="ORF">H2O64_04155</name>
</gene>
<dbReference type="InterPro" id="IPR025698">
    <property type="entry name" value="2TM_dom"/>
</dbReference>
<proteinExistence type="predicted"/>
<evidence type="ECO:0000313" key="4">
    <source>
        <dbReference type="Proteomes" id="UP000619238"/>
    </source>
</evidence>
<protein>
    <submittedName>
        <fullName evidence="3">2TM domain-containing protein</fullName>
    </submittedName>
</protein>
<dbReference type="EMBL" id="JACGWS010000002">
    <property type="protein sequence ID" value="MBC8753849.1"/>
    <property type="molecule type" value="Genomic_DNA"/>
</dbReference>
<accession>A0ABR7Q5L3</accession>
<keyword evidence="1" id="KW-0812">Transmembrane</keyword>
<feature type="transmembrane region" description="Helical" evidence="1">
    <location>
        <begin position="20"/>
        <end position="38"/>
    </location>
</feature>
<organism evidence="3 4">
    <name type="scientific">Kordia aestuariivivens</name>
    <dbReference type="NCBI Taxonomy" id="2759037"/>
    <lineage>
        <taxon>Bacteria</taxon>
        <taxon>Pseudomonadati</taxon>
        <taxon>Bacteroidota</taxon>
        <taxon>Flavobacteriia</taxon>
        <taxon>Flavobacteriales</taxon>
        <taxon>Flavobacteriaceae</taxon>
        <taxon>Kordia</taxon>
    </lineage>
</organism>